<name>A0A183Q1L5_9TREM</name>
<dbReference type="AlphaFoldDB" id="A0A183Q1L5"/>
<evidence type="ECO:0000313" key="2">
    <source>
        <dbReference type="Proteomes" id="UP000269396"/>
    </source>
</evidence>
<gene>
    <name evidence="1" type="ORF">SMTD_LOCUS20501</name>
</gene>
<sequence length="202" mass="22932">MARRNPTKQKQQQQQSNELLNVFNAKDLPVEKFANSLGLPFISSLPKEYIQLVPDSVKLIKSFPSVVSNLSDDNVNQLSTTTATTTTTDNVFSSMEMELPHSSELITPNTDNNVNENDINMDSDDNLLIKKSSINVISNETKLKPLDLVQDTSTDDDTIEDDQHSRKSVNKLVCSSTFWFVCLCINLDLMKYDYFYCESFKR</sequence>
<dbReference type="EMBL" id="UZAL01044619">
    <property type="protein sequence ID" value="VDP82641.1"/>
    <property type="molecule type" value="Genomic_DNA"/>
</dbReference>
<keyword evidence="2" id="KW-1185">Reference proteome</keyword>
<proteinExistence type="predicted"/>
<accession>A0A183Q1L5</accession>
<protein>
    <submittedName>
        <fullName evidence="1">Uncharacterized protein</fullName>
    </submittedName>
</protein>
<organism evidence="1 2">
    <name type="scientific">Schistosoma mattheei</name>
    <dbReference type="NCBI Taxonomy" id="31246"/>
    <lineage>
        <taxon>Eukaryota</taxon>
        <taxon>Metazoa</taxon>
        <taxon>Spiralia</taxon>
        <taxon>Lophotrochozoa</taxon>
        <taxon>Platyhelminthes</taxon>
        <taxon>Trematoda</taxon>
        <taxon>Digenea</taxon>
        <taxon>Strigeidida</taxon>
        <taxon>Schistosomatoidea</taxon>
        <taxon>Schistosomatidae</taxon>
        <taxon>Schistosoma</taxon>
    </lineage>
</organism>
<dbReference type="STRING" id="31246.A0A183Q1L5"/>
<evidence type="ECO:0000313" key="1">
    <source>
        <dbReference type="EMBL" id="VDP82641.1"/>
    </source>
</evidence>
<dbReference type="Proteomes" id="UP000269396">
    <property type="component" value="Unassembled WGS sequence"/>
</dbReference>
<reference evidence="1 2" key="1">
    <citation type="submission" date="2018-11" db="EMBL/GenBank/DDBJ databases">
        <authorList>
            <consortium name="Pathogen Informatics"/>
        </authorList>
    </citation>
    <scope>NUCLEOTIDE SEQUENCE [LARGE SCALE GENOMIC DNA]</scope>
    <source>
        <strain>Denwood</strain>
        <strain evidence="2">Zambia</strain>
    </source>
</reference>